<dbReference type="PROSITE" id="PS50932">
    <property type="entry name" value="HTH_LACI_2"/>
    <property type="match status" value="1"/>
</dbReference>
<protein>
    <submittedName>
        <fullName evidence="5">Transcriptional regulator, LacI family</fullName>
    </submittedName>
</protein>
<evidence type="ECO:0000259" key="4">
    <source>
        <dbReference type="PROSITE" id="PS50932"/>
    </source>
</evidence>
<evidence type="ECO:0000313" key="5">
    <source>
        <dbReference type="EMBL" id="SDO01611.1"/>
    </source>
</evidence>
<dbReference type="Pfam" id="PF13377">
    <property type="entry name" value="Peripla_BP_3"/>
    <property type="match status" value="1"/>
</dbReference>
<evidence type="ECO:0000313" key="6">
    <source>
        <dbReference type="Proteomes" id="UP000199088"/>
    </source>
</evidence>
<sequence length="350" mass="36688">MTDGQSPRKRAQTSRAGSRRVNIQAVADGAGVSIATVSRVMSGKGGVSEPLAERVRRAAAELGYRPSFAAQSLATGATRMVGMVVPNLANPYFYDVIKDVNVAAVADGYQLAVADANEDPRAETELSESFLHKLDGLLLMSPRMDVPALRAIAQATDHLVLLNRVVPEVGIPTIAIDSMSGMLELCGHLHALGHRRAVYLGGPEHSWSNTERLRGIRQAGSFGLDVAEVSAGGTIAAGYDGAEKAWSTRPTAIICHNDLVAFGALTRLQELGVRVPEDVSLTGFDDIPFASYGSPALTTVAGQSGVGAAAWGLMKRLLAGHPQNEISLVPAHVVVRGSSAAPRAELVAAE</sequence>
<dbReference type="CDD" id="cd01392">
    <property type="entry name" value="HTH_LacI"/>
    <property type="match status" value="1"/>
</dbReference>
<keyword evidence="1" id="KW-0805">Transcription regulation</keyword>
<feature type="domain" description="HTH lacI-type" evidence="4">
    <location>
        <begin position="21"/>
        <end position="75"/>
    </location>
</feature>
<dbReference type="InterPro" id="IPR000843">
    <property type="entry name" value="HTH_LacI"/>
</dbReference>
<name>A0A1H0G442_9ACTN</name>
<dbReference type="GO" id="GO:0000976">
    <property type="term" value="F:transcription cis-regulatory region binding"/>
    <property type="evidence" value="ECO:0007669"/>
    <property type="project" value="TreeGrafter"/>
</dbReference>
<dbReference type="InterPro" id="IPR028082">
    <property type="entry name" value="Peripla_BP_I"/>
</dbReference>
<dbReference type="InterPro" id="IPR046335">
    <property type="entry name" value="LacI/GalR-like_sensor"/>
</dbReference>
<dbReference type="Gene3D" id="1.10.260.40">
    <property type="entry name" value="lambda repressor-like DNA-binding domains"/>
    <property type="match status" value="1"/>
</dbReference>
<dbReference type="InterPro" id="IPR010982">
    <property type="entry name" value="Lambda_DNA-bd_dom_sf"/>
</dbReference>
<dbReference type="PANTHER" id="PTHR30146:SF138">
    <property type="entry name" value="TRANSCRIPTIONAL REGULATORY PROTEIN"/>
    <property type="match status" value="1"/>
</dbReference>
<dbReference type="STRING" id="1052260.SAMN05660199_01130"/>
<dbReference type="Proteomes" id="UP000199088">
    <property type="component" value="Unassembled WGS sequence"/>
</dbReference>
<dbReference type="EMBL" id="FNIR01000003">
    <property type="protein sequence ID" value="SDO01611.1"/>
    <property type="molecule type" value="Genomic_DNA"/>
</dbReference>
<dbReference type="SUPFAM" id="SSF47413">
    <property type="entry name" value="lambda repressor-like DNA-binding domains"/>
    <property type="match status" value="1"/>
</dbReference>
<dbReference type="SMART" id="SM00354">
    <property type="entry name" value="HTH_LACI"/>
    <property type="match status" value="1"/>
</dbReference>
<reference evidence="6" key="1">
    <citation type="submission" date="2016-10" db="EMBL/GenBank/DDBJ databases">
        <authorList>
            <person name="Varghese N."/>
            <person name="Submissions S."/>
        </authorList>
    </citation>
    <scope>NUCLEOTIDE SEQUENCE [LARGE SCALE GENOMIC DNA]</scope>
    <source>
        <strain evidence="6">DSM 45843</strain>
    </source>
</reference>
<dbReference type="SUPFAM" id="SSF53822">
    <property type="entry name" value="Periplasmic binding protein-like I"/>
    <property type="match status" value="1"/>
</dbReference>
<dbReference type="GO" id="GO:0003700">
    <property type="term" value="F:DNA-binding transcription factor activity"/>
    <property type="evidence" value="ECO:0007669"/>
    <property type="project" value="TreeGrafter"/>
</dbReference>
<gene>
    <name evidence="5" type="ORF">SAMN05660199_01130</name>
</gene>
<evidence type="ECO:0000256" key="3">
    <source>
        <dbReference type="ARBA" id="ARBA00023163"/>
    </source>
</evidence>
<evidence type="ECO:0000256" key="2">
    <source>
        <dbReference type="ARBA" id="ARBA00023125"/>
    </source>
</evidence>
<keyword evidence="2" id="KW-0238">DNA-binding</keyword>
<accession>A0A1H0G442</accession>
<dbReference type="PANTHER" id="PTHR30146">
    <property type="entry name" value="LACI-RELATED TRANSCRIPTIONAL REPRESSOR"/>
    <property type="match status" value="1"/>
</dbReference>
<evidence type="ECO:0000256" key="1">
    <source>
        <dbReference type="ARBA" id="ARBA00023015"/>
    </source>
</evidence>
<dbReference type="Gene3D" id="3.40.50.2300">
    <property type="match status" value="2"/>
</dbReference>
<organism evidence="5 6">
    <name type="scientific">Klenkia soli</name>
    <dbReference type="NCBI Taxonomy" id="1052260"/>
    <lineage>
        <taxon>Bacteria</taxon>
        <taxon>Bacillati</taxon>
        <taxon>Actinomycetota</taxon>
        <taxon>Actinomycetes</taxon>
        <taxon>Geodermatophilales</taxon>
        <taxon>Geodermatophilaceae</taxon>
        <taxon>Klenkia</taxon>
    </lineage>
</organism>
<proteinExistence type="predicted"/>
<dbReference type="CDD" id="cd06267">
    <property type="entry name" value="PBP1_LacI_sugar_binding-like"/>
    <property type="match status" value="1"/>
</dbReference>
<keyword evidence="6" id="KW-1185">Reference proteome</keyword>
<dbReference type="Pfam" id="PF00356">
    <property type="entry name" value="LacI"/>
    <property type="match status" value="1"/>
</dbReference>
<dbReference type="AlphaFoldDB" id="A0A1H0G442"/>
<keyword evidence="3" id="KW-0804">Transcription</keyword>